<gene>
    <name evidence="1" type="ORF">NUZ5A_10010</name>
</gene>
<dbReference type="Proteomes" id="UP000655759">
    <property type="component" value="Unassembled WGS sequence"/>
</dbReference>
<evidence type="ECO:0000313" key="1">
    <source>
        <dbReference type="EMBL" id="CAE6484224.1"/>
    </source>
</evidence>
<accession>A0A812EYJ8</accession>
<name>A0A812EYJ8_9ARCH</name>
<protein>
    <submittedName>
        <fullName evidence="1">Uncharacterized protein</fullName>
    </submittedName>
</protein>
<sequence>MVRKLLFVPLGIMLGAAAIGLAYPLLIGLPGSEQNVIPRFASKWHVGAGAENQPSMQYLVRYQDMEFLAKLIFLEQAGDEQNVTLIIDDKKTGAHFENTLRLGQAYVFIDVPSEIKPYVHALDVTVFSVRDVVVQPQYLVVGAEWGTTFIGKFTPKLKVVQYGDTEFEFGILKTFIISYKVNDIENRFWISESLPLPVRAEYYTLDGSPDYSYDLVWLETSEPLLPS</sequence>
<organism evidence="1 2">
    <name type="scientific">Candidatus Nitrosotenuis uzonensis</name>
    <dbReference type="NCBI Taxonomy" id="1407055"/>
    <lineage>
        <taxon>Archaea</taxon>
        <taxon>Nitrososphaerota</taxon>
        <taxon>Candidatus Nitrosotenuis</taxon>
    </lineage>
</organism>
<dbReference type="AlphaFoldDB" id="A0A812EYJ8"/>
<comment type="caution">
    <text evidence="1">The sequence shown here is derived from an EMBL/GenBank/DDBJ whole genome shotgun (WGS) entry which is preliminary data.</text>
</comment>
<dbReference type="RefSeq" id="WP_205097448.1">
    <property type="nucleotide sequence ID" value="NZ_CAJNAQ010000001.1"/>
</dbReference>
<evidence type="ECO:0000313" key="2">
    <source>
        <dbReference type="Proteomes" id="UP000655759"/>
    </source>
</evidence>
<proteinExistence type="predicted"/>
<dbReference type="EMBL" id="CAJNAQ010000001">
    <property type="protein sequence ID" value="CAE6484224.1"/>
    <property type="molecule type" value="Genomic_DNA"/>
</dbReference>
<reference evidence="1" key="1">
    <citation type="submission" date="2021-02" db="EMBL/GenBank/DDBJ databases">
        <authorList>
            <person name="Han P."/>
        </authorList>
    </citation>
    <scope>NUCLEOTIDE SEQUENCE</scope>
    <source>
        <strain evidence="1">Candidatus Nitrosotenuis uzonensis 5A</strain>
    </source>
</reference>